<dbReference type="WBParaSite" id="PDA_v2.g312.t1">
    <property type="protein sequence ID" value="PDA_v2.g312.t1"/>
    <property type="gene ID" value="PDA_v2.g312"/>
</dbReference>
<dbReference type="AlphaFoldDB" id="A0A914QGT3"/>
<dbReference type="Proteomes" id="UP000887578">
    <property type="component" value="Unplaced"/>
</dbReference>
<name>A0A914QGT3_9BILA</name>
<feature type="region of interest" description="Disordered" evidence="1">
    <location>
        <begin position="43"/>
        <end position="151"/>
    </location>
</feature>
<feature type="compositionally biased region" description="Low complexity" evidence="1">
    <location>
        <begin position="60"/>
        <end position="77"/>
    </location>
</feature>
<protein>
    <submittedName>
        <fullName evidence="3">Uncharacterized protein</fullName>
    </submittedName>
</protein>
<evidence type="ECO:0000256" key="1">
    <source>
        <dbReference type="SAM" id="MobiDB-lite"/>
    </source>
</evidence>
<evidence type="ECO:0000313" key="3">
    <source>
        <dbReference type="WBParaSite" id="PDA_v2.g312.t1"/>
    </source>
</evidence>
<organism evidence="2 3">
    <name type="scientific">Panagrolaimus davidi</name>
    <dbReference type="NCBI Taxonomy" id="227884"/>
    <lineage>
        <taxon>Eukaryota</taxon>
        <taxon>Metazoa</taxon>
        <taxon>Ecdysozoa</taxon>
        <taxon>Nematoda</taxon>
        <taxon>Chromadorea</taxon>
        <taxon>Rhabditida</taxon>
        <taxon>Tylenchina</taxon>
        <taxon>Panagrolaimomorpha</taxon>
        <taxon>Panagrolaimoidea</taxon>
        <taxon>Panagrolaimidae</taxon>
        <taxon>Panagrolaimus</taxon>
    </lineage>
</organism>
<sequence>MVDVVLIQEAVRDLPGAGQAWVVLTACIVDQLRAGFDQAKEPFSKQSVTGPPPQCPAFHQNNSSSNGGSGWQNQQSFGGVGGSKKPSLQDEYYDDHENEHIYVNFPPPEEEKQISPRCPYSNQQSSQQTSPQSPHRPVPTRQLPEEPITSIHRHQSFQLVVEHT</sequence>
<evidence type="ECO:0000313" key="2">
    <source>
        <dbReference type="Proteomes" id="UP000887578"/>
    </source>
</evidence>
<reference evidence="3" key="1">
    <citation type="submission" date="2022-11" db="UniProtKB">
        <authorList>
            <consortium name="WormBaseParasite"/>
        </authorList>
    </citation>
    <scope>IDENTIFICATION</scope>
</reference>
<accession>A0A914QGT3</accession>
<feature type="compositionally biased region" description="Low complexity" evidence="1">
    <location>
        <begin position="121"/>
        <end position="133"/>
    </location>
</feature>
<keyword evidence="2" id="KW-1185">Reference proteome</keyword>
<proteinExistence type="predicted"/>